<dbReference type="GO" id="GO:0009507">
    <property type="term" value="C:chloroplast"/>
    <property type="evidence" value="ECO:0007669"/>
    <property type="project" value="TreeGrafter"/>
</dbReference>
<dbReference type="PANTHER" id="PTHR45508">
    <property type="entry name" value="RHODANESE-LIKE DOMAIN-CONTAINING PROTEIN 9, CHLOROPLASTIC"/>
    <property type="match status" value="1"/>
</dbReference>
<protein>
    <submittedName>
        <fullName evidence="3">DH200=94 genomic scaffold, scaffold_835</fullName>
    </submittedName>
</protein>
<dbReference type="SUPFAM" id="SSF52821">
    <property type="entry name" value="Rhodanese/Cell cycle control phosphatase"/>
    <property type="match status" value="1"/>
</dbReference>
<keyword evidence="4" id="KW-1185">Reference proteome</keyword>
<name>A0A068VGR1_COFCA</name>
<dbReference type="OMA" id="QRERAYI"/>
<keyword evidence="1" id="KW-0812">Transmembrane</keyword>
<gene>
    <name evidence="3" type="ORF">GSCOC_T00012537001</name>
</gene>
<dbReference type="Pfam" id="PF00581">
    <property type="entry name" value="Rhodanese"/>
    <property type="match status" value="1"/>
</dbReference>
<dbReference type="EMBL" id="HG739919">
    <property type="protein sequence ID" value="CDP20020.1"/>
    <property type="molecule type" value="Genomic_DNA"/>
</dbReference>
<dbReference type="FunCoup" id="A0A068VGR1">
    <property type="interactions" value="928"/>
</dbReference>
<dbReference type="PROSITE" id="PS50206">
    <property type="entry name" value="RHODANESE_3"/>
    <property type="match status" value="1"/>
</dbReference>
<organism evidence="3 4">
    <name type="scientific">Coffea canephora</name>
    <name type="common">Robusta coffee</name>
    <dbReference type="NCBI Taxonomy" id="49390"/>
    <lineage>
        <taxon>Eukaryota</taxon>
        <taxon>Viridiplantae</taxon>
        <taxon>Streptophyta</taxon>
        <taxon>Embryophyta</taxon>
        <taxon>Tracheophyta</taxon>
        <taxon>Spermatophyta</taxon>
        <taxon>Magnoliopsida</taxon>
        <taxon>eudicotyledons</taxon>
        <taxon>Gunneridae</taxon>
        <taxon>Pentapetalae</taxon>
        <taxon>asterids</taxon>
        <taxon>lamiids</taxon>
        <taxon>Gentianales</taxon>
        <taxon>Rubiaceae</taxon>
        <taxon>Ixoroideae</taxon>
        <taxon>Gardenieae complex</taxon>
        <taxon>Bertiereae - Coffeeae clade</taxon>
        <taxon>Coffeeae</taxon>
        <taxon>Coffea</taxon>
    </lineage>
</organism>
<accession>A0A068VGR1</accession>
<dbReference type="SMART" id="SM00450">
    <property type="entry name" value="RHOD"/>
    <property type="match status" value="1"/>
</dbReference>
<dbReference type="AlphaFoldDB" id="A0A068VGR1"/>
<evidence type="ECO:0000256" key="1">
    <source>
        <dbReference type="SAM" id="Phobius"/>
    </source>
</evidence>
<proteinExistence type="predicted"/>
<sequence length="237" mass="25386">MAGIGCYCSSSALSFRSNLATSSLVVRIQQGGTVTGIPLRRRPLSVRAEVNYVNAEDAKKLVAADGYAILDVRDKVQFERAHIKDSYHIPLFTLNNDNDIGTIIKRTVHNGFSGLFFGIAFTKPNPDFVQSVKSQFSPESKLLLVCQEGLRSAGAAQKLEAAGYQNIACMTSGLQSVKPGTFDSVGSCELQNAGKAGLVTVQGKISTVLGTVLVCAFLFITFFPEQAEKLLQMAPSG</sequence>
<dbReference type="PhylomeDB" id="A0A068VGR1"/>
<dbReference type="STRING" id="49390.A0A068VGR1"/>
<evidence type="ECO:0000259" key="2">
    <source>
        <dbReference type="PROSITE" id="PS50206"/>
    </source>
</evidence>
<dbReference type="PANTHER" id="PTHR45508:SF1">
    <property type="entry name" value="RHODANESE-LIKE DOMAIN-CONTAINING PROTEIN 9, CHLOROPLASTIC"/>
    <property type="match status" value="1"/>
</dbReference>
<dbReference type="Proteomes" id="UP000295252">
    <property type="component" value="Unassembled WGS sequence"/>
</dbReference>
<dbReference type="InterPro" id="IPR001763">
    <property type="entry name" value="Rhodanese-like_dom"/>
</dbReference>
<reference evidence="4" key="1">
    <citation type="journal article" date="2014" name="Science">
        <title>The coffee genome provides insight into the convergent evolution of caffeine biosynthesis.</title>
        <authorList>
            <person name="Denoeud F."/>
            <person name="Carretero-Paulet L."/>
            <person name="Dereeper A."/>
            <person name="Droc G."/>
            <person name="Guyot R."/>
            <person name="Pietrella M."/>
            <person name="Zheng C."/>
            <person name="Alberti A."/>
            <person name="Anthony F."/>
            <person name="Aprea G."/>
            <person name="Aury J.M."/>
            <person name="Bento P."/>
            <person name="Bernard M."/>
            <person name="Bocs S."/>
            <person name="Campa C."/>
            <person name="Cenci A."/>
            <person name="Combes M.C."/>
            <person name="Crouzillat D."/>
            <person name="Da Silva C."/>
            <person name="Daddiego L."/>
            <person name="De Bellis F."/>
            <person name="Dussert S."/>
            <person name="Garsmeur O."/>
            <person name="Gayraud T."/>
            <person name="Guignon V."/>
            <person name="Jahn K."/>
            <person name="Jamilloux V."/>
            <person name="Joet T."/>
            <person name="Labadie K."/>
            <person name="Lan T."/>
            <person name="Leclercq J."/>
            <person name="Lepelley M."/>
            <person name="Leroy T."/>
            <person name="Li L.T."/>
            <person name="Librado P."/>
            <person name="Lopez L."/>
            <person name="Munoz A."/>
            <person name="Noel B."/>
            <person name="Pallavicini A."/>
            <person name="Perrotta G."/>
            <person name="Poncet V."/>
            <person name="Pot D."/>
            <person name="Priyono X."/>
            <person name="Rigoreau M."/>
            <person name="Rouard M."/>
            <person name="Rozas J."/>
            <person name="Tranchant-Dubreuil C."/>
            <person name="VanBuren R."/>
            <person name="Zhang Q."/>
            <person name="Andrade A.C."/>
            <person name="Argout X."/>
            <person name="Bertrand B."/>
            <person name="de Kochko A."/>
            <person name="Graziosi G."/>
            <person name="Henry R.J."/>
            <person name="Jayarama X."/>
            <person name="Ming R."/>
            <person name="Nagai C."/>
            <person name="Rounsley S."/>
            <person name="Sankoff D."/>
            <person name="Giuliano G."/>
            <person name="Albert V.A."/>
            <person name="Wincker P."/>
            <person name="Lashermes P."/>
        </authorList>
    </citation>
    <scope>NUCLEOTIDE SEQUENCE [LARGE SCALE GENOMIC DNA]</scope>
    <source>
        <strain evidence="4">cv. DH200-94</strain>
    </source>
</reference>
<keyword evidence="1" id="KW-1133">Transmembrane helix</keyword>
<dbReference type="InterPro" id="IPR036873">
    <property type="entry name" value="Rhodanese-like_dom_sf"/>
</dbReference>
<dbReference type="CDD" id="cd00158">
    <property type="entry name" value="RHOD"/>
    <property type="match status" value="1"/>
</dbReference>
<dbReference type="InterPro" id="IPR044615">
    <property type="entry name" value="STR9"/>
</dbReference>
<dbReference type="Gene3D" id="3.40.250.10">
    <property type="entry name" value="Rhodanese-like domain"/>
    <property type="match status" value="1"/>
</dbReference>
<keyword evidence="1" id="KW-0472">Membrane</keyword>
<feature type="transmembrane region" description="Helical" evidence="1">
    <location>
        <begin position="205"/>
        <end position="223"/>
    </location>
</feature>
<evidence type="ECO:0000313" key="4">
    <source>
        <dbReference type="Proteomes" id="UP000295252"/>
    </source>
</evidence>
<evidence type="ECO:0000313" key="3">
    <source>
        <dbReference type="EMBL" id="CDP20020.1"/>
    </source>
</evidence>
<dbReference type="Gramene" id="CDP20020">
    <property type="protein sequence ID" value="CDP20020"/>
    <property type="gene ID" value="GSCOC_T00012537001"/>
</dbReference>
<feature type="domain" description="Rhodanese" evidence="2">
    <location>
        <begin position="63"/>
        <end position="186"/>
    </location>
</feature>
<dbReference type="OrthoDB" id="566238at2759"/>
<dbReference type="InParanoid" id="A0A068VGR1"/>